<dbReference type="InParanoid" id="A0A0V0Q9E6"/>
<dbReference type="EMBL" id="LDAU01000226">
    <property type="protein sequence ID" value="KRW98876.1"/>
    <property type="molecule type" value="Genomic_DNA"/>
</dbReference>
<protein>
    <submittedName>
        <fullName evidence="1">Uncharacterized protein</fullName>
    </submittedName>
</protein>
<reference evidence="1 2" key="1">
    <citation type="journal article" date="2015" name="Sci. Rep.">
        <title>Genome of the facultative scuticociliatosis pathogen Pseudocohnilembus persalinus provides insight into its virulence through horizontal gene transfer.</title>
        <authorList>
            <person name="Xiong J."/>
            <person name="Wang G."/>
            <person name="Cheng J."/>
            <person name="Tian M."/>
            <person name="Pan X."/>
            <person name="Warren A."/>
            <person name="Jiang C."/>
            <person name="Yuan D."/>
            <person name="Miao W."/>
        </authorList>
    </citation>
    <scope>NUCLEOTIDE SEQUENCE [LARGE SCALE GENOMIC DNA]</scope>
    <source>
        <strain evidence="1">36N120E</strain>
    </source>
</reference>
<comment type="caution">
    <text evidence="1">The sequence shown here is derived from an EMBL/GenBank/DDBJ whole genome shotgun (WGS) entry which is preliminary data.</text>
</comment>
<accession>A0A0V0Q9E6</accession>
<proteinExistence type="predicted"/>
<evidence type="ECO:0000313" key="2">
    <source>
        <dbReference type="Proteomes" id="UP000054937"/>
    </source>
</evidence>
<name>A0A0V0Q9E6_PSEPJ</name>
<dbReference type="OMA" id="TENQMCY"/>
<evidence type="ECO:0000313" key="1">
    <source>
        <dbReference type="EMBL" id="KRW98876.1"/>
    </source>
</evidence>
<organism evidence="1 2">
    <name type="scientific">Pseudocohnilembus persalinus</name>
    <name type="common">Ciliate</name>
    <dbReference type="NCBI Taxonomy" id="266149"/>
    <lineage>
        <taxon>Eukaryota</taxon>
        <taxon>Sar</taxon>
        <taxon>Alveolata</taxon>
        <taxon>Ciliophora</taxon>
        <taxon>Intramacronucleata</taxon>
        <taxon>Oligohymenophorea</taxon>
        <taxon>Scuticociliatia</taxon>
        <taxon>Philasterida</taxon>
        <taxon>Pseudocohnilembidae</taxon>
        <taxon>Pseudocohnilembus</taxon>
    </lineage>
</organism>
<dbReference type="AlphaFoldDB" id="A0A0V0Q9E6"/>
<gene>
    <name evidence="1" type="ORF">PPERSA_07374</name>
</gene>
<dbReference type="Proteomes" id="UP000054937">
    <property type="component" value="Unassembled WGS sequence"/>
</dbReference>
<dbReference type="OrthoDB" id="305484at2759"/>
<keyword evidence="2" id="KW-1185">Reference proteome</keyword>
<sequence length="241" mass="28652">MESTVISEKVLPDRILQQIIKADYLKFYSDWIQLANEKEARGLQLLGAIYKNKGRKKFRAKPPSVQLQSIHQQQEFDYKKAEEMYRKNQTTSQYQSFYGSLQKEIKPQNNVFKYKKCSELEFSKPLTDLAKLFIDNWIELNDELEFQELVLACLRSLYSRWKAQQVPKTENQMCYDGRTDWKLSKPVRIDKAGSELKSFKTNYNAIFKQRLKQEQINEKLKELEQTDFAKSLKIFKSFKIN</sequence>